<keyword evidence="4 6" id="KW-0975">Bacterial flagellum</keyword>
<name>A0ABY1Q2H8_9BURK</name>
<evidence type="ECO:0000259" key="8">
    <source>
        <dbReference type="Pfam" id="PF00460"/>
    </source>
</evidence>
<dbReference type="PIRSF" id="PIRSF002889">
    <property type="entry name" value="Rod_FlgB"/>
    <property type="match status" value="1"/>
</dbReference>
<dbReference type="EMBL" id="FXUL01000004">
    <property type="protein sequence ID" value="SMP55549.1"/>
    <property type="molecule type" value="Genomic_DNA"/>
</dbReference>
<proteinExistence type="inferred from homology"/>
<feature type="domain" description="Flagellar basal body rod protein N-terminal" evidence="8">
    <location>
        <begin position="11"/>
        <end position="39"/>
    </location>
</feature>
<dbReference type="PANTHER" id="PTHR30435">
    <property type="entry name" value="FLAGELLAR PROTEIN"/>
    <property type="match status" value="1"/>
</dbReference>
<comment type="subcellular location">
    <subcellularLocation>
        <location evidence="1 6">Bacterial flagellum basal body</location>
    </subcellularLocation>
</comment>
<comment type="subunit">
    <text evidence="6">The basal body constitutes a major portion of the flagellar organelle and consists of a number of rings mounted on a central rod.</text>
</comment>
<feature type="region of interest" description="Disordered" evidence="7">
    <location>
        <begin position="56"/>
        <end position="85"/>
    </location>
</feature>
<keyword evidence="9" id="KW-0282">Flagellum</keyword>
<evidence type="ECO:0000313" key="9">
    <source>
        <dbReference type="EMBL" id="SMP55549.1"/>
    </source>
</evidence>
<reference evidence="9 10" key="1">
    <citation type="submission" date="2017-05" db="EMBL/GenBank/DDBJ databases">
        <authorList>
            <person name="Varghese N."/>
            <person name="Submissions S."/>
        </authorList>
    </citation>
    <scope>NUCLEOTIDE SEQUENCE [LARGE SCALE GENOMIC DNA]</scope>
    <source>
        <strain evidence="9 10">DSM 26001</strain>
    </source>
</reference>
<evidence type="ECO:0000256" key="3">
    <source>
        <dbReference type="ARBA" id="ARBA00014376"/>
    </source>
</evidence>
<evidence type="ECO:0000256" key="4">
    <source>
        <dbReference type="ARBA" id="ARBA00023143"/>
    </source>
</evidence>
<dbReference type="NCBIfam" id="TIGR01396">
    <property type="entry name" value="FlgB"/>
    <property type="match status" value="1"/>
</dbReference>
<dbReference type="Proteomes" id="UP001158049">
    <property type="component" value="Unassembled WGS sequence"/>
</dbReference>
<evidence type="ECO:0000256" key="7">
    <source>
        <dbReference type="SAM" id="MobiDB-lite"/>
    </source>
</evidence>
<protein>
    <recommendedName>
        <fullName evidence="3 6">Flagellar basal body rod protein FlgB</fullName>
    </recommendedName>
</protein>
<keyword evidence="9" id="KW-0969">Cilium</keyword>
<comment type="function">
    <text evidence="5 6">Structural component of flagellum, the bacterial motility apparatus. Part of the rod structure of flagellar basal body.</text>
</comment>
<evidence type="ECO:0000256" key="5">
    <source>
        <dbReference type="ARBA" id="ARBA00024934"/>
    </source>
</evidence>
<dbReference type="InterPro" id="IPR006300">
    <property type="entry name" value="FlgB"/>
</dbReference>
<dbReference type="InterPro" id="IPR001444">
    <property type="entry name" value="Flag_bb_rod_N"/>
</dbReference>
<evidence type="ECO:0000256" key="6">
    <source>
        <dbReference type="PIRNR" id="PIRNR002889"/>
    </source>
</evidence>
<evidence type="ECO:0000256" key="1">
    <source>
        <dbReference type="ARBA" id="ARBA00004117"/>
    </source>
</evidence>
<dbReference type="Pfam" id="PF00460">
    <property type="entry name" value="Flg_bb_rod"/>
    <property type="match status" value="1"/>
</dbReference>
<comment type="caution">
    <text evidence="9">The sequence shown here is derived from an EMBL/GenBank/DDBJ whole genome shotgun (WGS) entry which is preliminary data.</text>
</comment>
<comment type="similarity">
    <text evidence="2 6">Belongs to the flagella basal body rod proteins family.</text>
</comment>
<organism evidence="9 10">
    <name type="scientific">Noviherbaspirillum suwonense</name>
    <dbReference type="NCBI Taxonomy" id="1224511"/>
    <lineage>
        <taxon>Bacteria</taxon>
        <taxon>Pseudomonadati</taxon>
        <taxon>Pseudomonadota</taxon>
        <taxon>Betaproteobacteria</taxon>
        <taxon>Burkholderiales</taxon>
        <taxon>Oxalobacteraceae</taxon>
        <taxon>Noviherbaspirillum</taxon>
    </lineage>
</organism>
<evidence type="ECO:0000256" key="2">
    <source>
        <dbReference type="ARBA" id="ARBA00009677"/>
    </source>
</evidence>
<keyword evidence="10" id="KW-1185">Reference proteome</keyword>
<evidence type="ECO:0000313" key="10">
    <source>
        <dbReference type="Proteomes" id="UP001158049"/>
    </source>
</evidence>
<sequence length="140" mass="14678">MIGKLDQALGFHEAALRLRSERQQALASNIANADTPNFKARDFDFSQALQNAVGRTSGAPAAPTAGLAQTDGGHQAGNGSVTRAGAPSMLYRTGVQGGVDGNTVDMDVERNQFADNALRYEASITMISSQIKNLLTAIQG</sequence>
<gene>
    <name evidence="9" type="ORF">SAMN06295970_104192</name>
</gene>
<dbReference type="PANTHER" id="PTHR30435:SF12">
    <property type="entry name" value="FLAGELLAR BASAL BODY ROD PROTEIN FLGB"/>
    <property type="match status" value="1"/>
</dbReference>
<keyword evidence="9" id="KW-0966">Cell projection</keyword>
<accession>A0ABY1Q2H8</accession>
<dbReference type="RefSeq" id="WP_283441755.1">
    <property type="nucleotide sequence ID" value="NZ_FXUL01000004.1"/>
</dbReference>